<dbReference type="InterPro" id="IPR041898">
    <property type="entry name" value="MAGE_WH1"/>
</dbReference>
<dbReference type="eggNOG" id="KOG4562">
    <property type="taxonomic scope" value="Eukaryota"/>
</dbReference>
<protein>
    <recommendedName>
        <fullName evidence="2">MAGE domain-containing protein</fullName>
    </recommendedName>
</protein>
<dbReference type="InterPro" id="IPR021072">
    <property type="entry name" value="MAGE_N"/>
</dbReference>
<dbReference type="HOGENOM" id="CLU_039582_1_0_1"/>
<reference evidence="3" key="3">
    <citation type="submission" date="2025-09" db="UniProtKB">
        <authorList>
            <consortium name="Ensembl"/>
        </authorList>
    </citation>
    <scope>IDENTIFICATION</scope>
</reference>
<proteinExistence type="predicted"/>
<dbReference type="GO" id="GO:0005634">
    <property type="term" value="C:nucleus"/>
    <property type="evidence" value="ECO:0007669"/>
    <property type="project" value="TreeGrafter"/>
</dbReference>
<dbReference type="InterPro" id="IPR041899">
    <property type="entry name" value="MAGE_WH2"/>
</dbReference>
<dbReference type="EMBL" id="AAQR03184489">
    <property type="status" value="NOT_ANNOTATED_CDS"/>
    <property type="molecule type" value="Genomic_DNA"/>
</dbReference>
<dbReference type="Pfam" id="PF12440">
    <property type="entry name" value="MAGE_N"/>
    <property type="match status" value="1"/>
</dbReference>
<feature type="compositionally biased region" description="Low complexity" evidence="1">
    <location>
        <begin position="67"/>
        <end position="81"/>
    </location>
</feature>
<dbReference type="GO" id="GO:0000122">
    <property type="term" value="P:negative regulation of transcription by RNA polymerase II"/>
    <property type="evidence" value="ECO:0007669"/>
    <property type="project" value="TreeGrafter"/>
</dbReference>
<dbReference type="GeneTree" id="ENSGT00940000162825"/>
<reference evidence="4" key="1">
    <citation type="submission" date="2011-03" db="EMBL/GenBank/DDBJ databases">
        <title>Version 3 of the genome sequence of Otolemur garnettii (Bushbaby).</title>
        <authorList>
            <consortium name="The Broad Institute Genome Sequencing Platform"/>
            <person name="Di Palma F."/>
            <person name="Johnson J."/>
            <person name="Lander E.S."/>
            <person name="Lindblad-Toh K."/>
            <person name="Jaffe D.B."/>
            <person name="Gnerre S."/>
            <person name="MacCallum I."/>
            <person name="Przybylski D."/>
            <person name="Ribeiro F.J."/>
            <person name="Burton J.N."/>
            <person name="Walker B.J."/>
            <person name="Sharpe T."/>
            <person name="Hall G."/>
        </authorList>
    </citation>
    <scope>NUCLEOTIDE SEQUENCE [LARGE SCALE GENOMIC DNA]</scope>
</reference>
<dbReference type="Proteomes" id="UP000005225">
    <property type="component" value="Unassembled WGS sequence"/>
</dbReference>
<evidence type="ECO:0000313" key="4">
    <source>
        <dbReference type="Proteomes" id="UP000005225"/>
    </source>
</evidence>
<evidence type="ECO:0000256" key="1">
    <source>
        <dbReference type="SAM" id="MobiDB-lite"/>
    </source>
</evidence>
<dbReference type="PROSITE" id="PS50838">
    <property type="entry name" value="MAGE"/>
    <property type="match status" value="1"/>
</dbReference>
<dbReference type="InterPro" id="IPR037445">
    <property type="entry name" value="MAGE"/>
</dbReference>
<dbReference type="InParanoid" id="H0XWU0"/>
<evidence type="ECO:0000259" key="2">
    <source>
        <dbReference type="PROSITE" id="PS50838"/>
    </source>
</evidence>
<dbReference type="FunCoup" id="H0XWU0">
    <property type="interactions" value="21"/>
</dbReference>
<dbReference type="Gene3D" id="1.10.10.1210">
    <property type="entry name" value="MAGE homology domain, winged helix WH2 motif"/>
    <property type="match status" value="1"/>
</dbReference>
<organism evidence="3 4">
    <name type="scientific">Otolemur garnettii</name>
    <name type="common">Small-eared galago</name>
    <name type="synonym">Garnett's greater bushbaby</name>
    <dbReference type="NCBI Taxonomy" id="30611"/>
    <lineage>
        <taxon>Eukaryota</taxon>
        <taxon>Metazoa</taxon>
        <taxon>Chordata</taxon>
        <taxon>Craniata</taxon>
        <taxon>Vertebrata</taxon>
        <taxon>Euteleostomi</taxon>
        <taxon>Mammalia</taxon>
        <taxon>Eutheria</taxon>
        <taxon>Euarchontoglires</taxon>
        <taxon>Primates</taxon>
        <taxon>Strepsirrhini</taxon>
        <taxon>Lorisiformes</taxon>
        <taxon>Galagidae</taxon>
        <taxon>Otolemur</taxon>
    </lineage>
</organism>
<feature type="compositionally biased region" description="Polar residues" evidence="1">
    <location>
        <begin position="8"/>
        <end position="26"/>
    </location>
</feature>
<dbReference type="Gene3D" id="1.10.10.1200">
    <property type="entry name" value="MAGE homology domain, winged helix WH1 motif"/>
    <property type="match status" value="1"/>
</dbReference>
<name>H0XWU0_OTOGA</name>
<dbReference type="Ensembl" id="ENSOGAT00000012566.2">
    <property type="protein sequence ID" value="ENSOGAP00000020583.1"/>
    <property type="gene ID" value="ENSOGAG00000030143.1"/>
</dbReference>
<feature type="region of interest" description="Disordered" evidence="1">
    <location>
        <begin position="1"/>
        <end position="31"/>
    </location>
</feature>
<gene>
    <name evidence="3" type="primary">LOC111722615</name>
</gene>
<feature type="compositionally biased region" description="Basic and acidic residues" evidence="1">
    <location>
        <begin position="85"/>
        <end position="95"/>
    </location>
</feature>
<dbReference type="SMART" id="SM01392">
    <property type="entry name" value="MAGE_N"/>
    <property type="match status" value="1"/>
</dbReference>
<feature type="region of interest" description="Disordered" evidence="1">
    <location>
        <begin position="324"/>
        <end position="347"/>
    </location>
</feature>
<dbReference type="STRING" id="30611.ENSOGAP00000020583"/>
<accession>H0XWU0</accession>
<evidence type="ECO:0000313" key="3">
    <source>
        <dbReference type="Ensembl" id="ENSOGAP00000020583.1"/>
    </source>
</evidence>
<dbReference type="PANTHER" id="PTHR11736">
    <property type="entry name" value="MELANOMA-ASSOCIATED ANTIGEN MAGE ANTIGEN"/>
    <property type="match status" value="1"/>
</dbReference>
<dbReference type="AlphaFoldDB" id="H0XWU0"/>
<feature type="domain" description="MAGE" evidence="2">
    <location>
        <begin position="113"/>
        <end position="312"/>
    </location>
</feature>
<dbReference type="Pfam" id="PF01454">
    <property type="entry name" value="MAGE"/>
    <property type="match status" value="1"/>
</dbReference>
<sequence length="347" mass="39312">MPLDEKSSQCTQDQHLHTQSETQRLENAQVPKSMEEIFPSFSSLLMPVRLNKAPAAKTLSTPEGPESSFSTSIAITATSSSQPDESSRTEEEEKNLSTSEDTAKPRNMSIDALEKKVAFLESFLLLKYRMKEVATKEDILKIIIKDDEDHFPEIFLRACEHMEMIYGLDVKEVDPTSHCYGIFIKLGLTYDGMLGPIEGLPKTGLLILMLCLIFMHGNRVCEEEVWRVLNIREIYSGQKHFIYGEPKEFLTNDLVKEKYLEYRQVANSDPARYEFLWGPRAHAETRKMEILEFLAKIHGTDPKSYPSQYEEALREEEERAQALSVRAASTSMATASSSAVSGSFSET</sequence>
<keyword evidence="4" id="KW-1185">Reference proteome</keyword>
<feature type="region of interest" description="Disordered" evidence="1">
    <location>
        <begin position="55"/>
        <end position="107"/>
    </location>
</feature>
<dbReference type="InterPro" id="IPR002190">
    <property type="entry name" value="MHD_dom"/>
</dbReference>
<reference evidence="3" key="2">
    <citation type="submission" date="2025-08" db="UniProtKB">
        <authorList>
            <consortium name="Ensembl"/>
        </authorList>
    </citation>
    <scope>IDENTIFICATION</scope>
</reference>
<dbReference type="SMART" id="SM01373">
    <property type="entry name" value="MAGE"/>
    <property type="match status" value="1"/>
</dbReference>
<dbReference type="PANTHER" id="PTHR11736:SF145">
    <property type="entry name" value="MELANOMA-ASSOCIATED ANTIGEN B16"/>
    <property type="match status" value="1"/>
</dbReference>
<dbReference type="OMA" id="PRCSHAK"/>